<accession>A0A495DTS7</accession>
<dbReference type="RefSeq" id="WP_121069263.1">
    <property type="nucleotide sequence ID" value="NZ_RBIQ01000013.1"/>
</dbReference>
<dbReference type="Gene3D" id="1.10.150.280">
    <property type="entry name" value="AF1531-like domain"/>
    <property type="match status" value="1"/>
</dbReference>
<dbReference type="OrthoDB" id="981124at2"/>
<reference evidence="2 3" key="1">
    <citation type="submission" date="2018-10" db="EMBL/GenBank/DDBJ databases">
        <title>Genomic Encyclopedia of Archaeal and Bacterial Type Strains, Phase II (KMG-II): from individual species to whole genera.</title>
        <authorList>
            <person name="Goeker M."/>
        </authorList>
    </citation>
    <scope>NUCLEOTIDE SEQUENCE [LARGE SCALE GENOMIC DNA]</scope>
    <source>
        <strain evidence="2 3">DSM 25230</strain>
    </source>
</reference>
<keyword evidence="1" id="KW-0472">Membrane</keyword>
<dbReference type="InterPro" id="IPR010994">
    <property type="entry name" value="RuvA_2-like"/>
</dbReference>
<evidence type="ECO:0000313" key="2">
    <source>
        <dbReference type="EMBL" id="RKR07043.1"/>
    </source>
</evidence>
<dbReference type="Proteomes" id="UP000269412">
    <property type="component" value="Unassembled WGS sequence"/>
</dbReference>
<evidence type="ECO:0000256" key="1">
    <source>
        <dbReference type="SAM" id="Phobius"/>
    </source>
</evidence>
<keyword evidence="3" id="KW-1185">Reference proteome</keyword>
<dbReference type="SUPFAM" id="SSF47781">
    <property type="entry name" value="RuvA domain 2-like"/>
    <property type="match status" value="1"/>
</dbReference>
<dbReference type="EMBL" id="RBIQ01000013">
    <property type="protein sequence ID" value="RKR07043.1"/>
    <property type="molecule type" value="Genomic_DNA"/>
</dbReference>
<dbReference type="Pfam" id="PF12836">
    <property type="entry name" value="HHH_3"/>
    <property type="match status" value="1"/>
</dbReference>
<proteinExistence type="predicted"/>
<keyword evidence="1" id="KW-1133">Transmembrane helix</keyword>
<feature type="transmembrane region" description="Helical" evidence="1">
    <location>
        <begin position="16"/>
        <end position="35"/>
    </location>
</feature>
<evidence type="ECO:0000313" key="3">
    <source>
        <dbReference type="Proteomes" id="UP000269412"/>
    </source>
</evidence>
<comment type="caution">
    <text evidence="2">The sequence shown here is derived from an EMBL/GenBank/DDBJ whole genome shotgun (WGS) entry which is preliminary data.</text>
</comment>
<dbReference type="AlphaFoldDB" id="A0A495DTS7"/>
<keyword evidence="1" id="KW-0812">Transmembrane</keyword>
<organism evidence="2 3">
    <name type="scientific">Maribacter vaceletii</name>
    <dbReference type="NCBI Taxonomy" id="1206816"/>
    <lineage>
        <taxon>Bacteria</taxon>
        <taxon>Pseudomonadati</taxon>
        <taxon>Bacteroidota</taxon>
        <taxon>Flavobacteriia</taxon>
        <taxon>Flavobacteriales</taxon>
        <taxon>Flavobacteriaceae</taxon>
        <taxon>Maribacter</taxon>
    </lineage>
</organism>
<gene>
    <name evidence="2" type="ORF">CLV91_3274</name>
</gene>
<name>A0A495DTS7_9FLAO</name>
<sequence length="228" mass="26808">MKNIKSRIQFSKQEQSGIFFLLLFIVLLQGGYYLYDKNYSKPLEDKFVLNLSEQNKLDLLKKGVANKKSIIHPFNPNFISDYKGYTLGMSVDEINRLHTYRKTNKYVNTAIEFQQVTKISDSLLKRIQPYFKFPEWKQEKTKELFVSKKDKKSDYIKKYKDLNIATSVDLREVYGIGEVLSKRIVKYRKKLGGFSNNNQIYKVYGLKPDVANRLLEKFQVLKASNIKN</sequence>
<protein>
    <submittedName>
        <fullName evidence="2">Helix-hairpin-helix protein</fullName>
    </submittedName>
</protein>